<reference evidence="1 2" key="1">
    <citation type="journal article" date="2018" name="Elife">
        <title>Firefly genomes illuminate parallel origins of bioluminescence in beetles.</title>
        <authorList>
            <person name="Fallon T.R."/>
            <person name="Lower S.E."/>
            <person name="Chang C.H."/>
            <person name="Bessho-Uehara M."/>
            <person name="Martin G.J."/>
            <person name="Bewick A.J."/>
            <person name="Behringer M."/>
            <person name="Debat H.J."/>
            <person name="Wong I."/>
            <person name="Day J.C."/>
            <person name="Suvorov A."/>
            <person name="Silva C.J."/>
            <person name="Stanger-Hall K.F."/>
            <person name="Hall D.W."/>
            <person name="Schmitz R.J."/>
            <person name="Nelson D.R."/>
            <person name="Lewis S.M."/>
            <person name="Shigenobu S."/>
            <person name="Bybee S.M."/>
            <person name="Larracuente A.M."/>
            <person name="Oba Y."/>
            <person name="Weng J.K."/>
        </authorList>
    </citation>
    <scope>NUCLEOTIDE SEQUENCE [LARGE SCALE GENOMIC DNA]</scope>
    <source>
        <strain evidence="1">1611_PpyrPB1</strain>
        <tissue evidence="1">Whole body</tissue>
    </source>
</reference>
<name>A0A5N4AW76_PHOPY</name>
<dbReference type="Gene3D" id="1.20.140.70">
    <property type="entry name" value="Oligopeptidase f, N-terminal domain"/>
    <property type="match status" value="1"/>
</dbReference>
<comment type="caution">
    <text evidence="1">The sequence shown here is derived from an EMBL/GenBank/DDBJ whole genome shotgun (WGS) entry which is preliminary data.</text>
</comment>
<proteinExistence type="predicted"/>
<dbReference type="EMBL" id="VVIM01000003">
    <property type="protein sequence ID" value="KAB0801490.1"/>
    <property type="molecule type" value="Genomic_DNA"/>
</dbReference>
<dbReference type="Proteomes" id="UP000327044">
    <property type="component" value="Unassembled WGS sequence"/>
</dbReference>
<dbReference type="InParanoid" id="A0A5N4AW76"/>
<evidence type="ECO:0000313" key="1">
    <source>
        <dbReference type="EMBL" id="KAB0801490.1"/>
    </source>
</evidence>
<protein>
    <submittedName>
        <fullName evidence="1">Uncharacterized protein</fullName>
    </submittedName>
</protein>
<sequence length="200" mass="23562">MEEQHEIITCTPPELREIANSTVDNLLPQKSKLKYEKEYLKFDQWCKENKAQHISENVLLAYFELQTHLKKPSSLWSMYSMLRSYLNVHKNVDISRYVKLQALLKRFSQGYEPKKSKILDLEQINRFIQEADDKHYLDTKITDVRDVGDMLVVNIRDTKTNVDRTFTIVNNDRKIRGEHVAPIINLHNCENCIINVNIAK</sequence>
<accession>A0A5N4AW76</accession>
<organism evidence="1 2">
    <name type="scientific">Photinus pyralis</name>
    <name type="common">Common eastern firefly</name>
    <name type="synonym">Lampyris pyralis</name>
    <dbReference type="NCBI Taxonomy" id="7054"/>
    <lineage>
        <taxon>Eukaryota</taxon>
        <taxon>Metazoa</taxon>
        <taxon>Ecdysozoa</taxon>
        <taxon>Arthropoda</taxon>
        <taxon>Hexapoda</taxon>
        <taxon>Insecta</taxon>
        <taxon>Pterygota</taxon>
        <taxon>Neoptera</taxon>
        <taxon>Endopterygota</taxon>
        <taxon>Coleoptera</taxon>
        <taxon>Polyphaga</taxon>
        <taxon>Elateriformia</taxon>
        <taxon>Elateroidea</taxon>
        <taxon>Lampyridae</taxon>
        <taxon>Lampyrinae</taxon>
        <taxon>Photinus</taxon>
    </lineage>
</organism>
<keyword evidence="2" id="KW-1185">Reference proteome</keyword>
<evidence type="ECO:0000313" key="2">
    <source>
        <dbReference type="Proteomes" id="UP000327044"/>
    </source>
</evidence>
<dbReference type="AlphaFoldDB" id="A0A5N4AW76"/>
<gene>
    <name evidence="1" type="ORF">PPYR_05844</name>
</gene>